<accession>A0ABS1DQJ8</accession>
<dbReference type="Proteomes" id="UP001296873">
    <property type="component" value="Unassembled WGS sequence"/>
</dbReference>
<evidence type="ECO:0008006" key="3">
    <source>
        <dbReference type="Google" id="ProtNLM"/>
    </source>
</evidence>
<evidence type="ECO:0000313" key="2">
    <source>
        <dbReference type="Proteomes" id="UP001296873"/>
    </source>
</evidence>
<comment type="caution">
    <text evidence="1">The sequence shown here is derived from an EMBL/GenBank/DDBJ whole genome shotgun (WGS) entry which is preliminary data.</text>
</comment>
<organism evidence="1 2">
    <name type="scientific">Rhodovibrio sodomensis</name>
    <dbReference type="NCBI Taxonomy" id="1088"/>
    <lineage>
        <taxon>Bacteria</taxon>
        <taxon>Pseudomonadati</taxon>
        <taxon>Pseudomonadota</taxon>
        <taxon>Alphaproteobacteria</taxon>
        <taxon>Rhodospirillales</taxon>
        <taxon>Rhodovibrionaceae</taxon>
        <taxon>Rhodovibrio</taxon>
    </lineage>
</organism>
<name>A0ABS1DQJ8_9PROT</name>
<protein>
    <recommendedName>
        <fullName evidence="3">Transposase</fullName>
    </recommendedName>
</protein>
<evidence type="ECO:0000313" key="1">
    <source>
        <dbReference type="EMBL" id="MBK1671615.1"/>
    </source>
</evidence>
<dbReference type="EMBL" id="NRRL01000250">
    <property type="protein sequence ID" value="MBK1671615.1"/>
    <property type="molecule type" value="Genomic_DNA"/>
</dbReference>
<gene>
    <name evidence="1" type="ORF">CKO28_26855</name>
</gene>
<sequence>MDTAGDTPAFVPLHVADAAAGETEPVTADPRVEIVAGGVTVRLPADTDVTRIAAVAAELAGRR</sequence>
<keyword evidence="2" id="KW-1185">Reference proteome</keyword>
<reference evidence="1 2" key="1">
    <citation type="journal article" date="2020" name="Microorganisms">
        <title>Osmotic Adaptation and Compatible Solute Biosynthesis of Phototrophic Bacteria as Revealed from Genome Analyses.</title>
        <authorList>
            <person name="Imhoff J.F."/>
            <person name="Rahn T."/>
            <person name="Kunzel S."/>
            <person name="Keller A."/>
            <person name="Neulinger S.C."/>
        </authorList>
    </citation>
    <scope>NUCLEOTIDE SEQUENCE [LARGE SCALE GENOMIC DNA]</scope>
    <source>
        <strain evidence="1 2">DSM 9895</strain>
    </source>
</reference>
<proteinExistence type="predicted"/>